<name>A0ABD1CJQ3_CULPP</name>
<feature type="domain" description="Protein kinase" evidence="15">
    <location>
        <begin position="1"/>
        <end position="178"/>
    </location>
</feature>
<dbReference type="InterPro" id="IPR000719">
    <property type="entry name" value="Prot_kinase_dom"/>
</dbReference>
<comment type="similarity">
    <text evidence="12">Belongs to the adenylyl cyclase class-4/guanylyl cyclase family.</text>
</comment>
<dbReference type="PROSITE" id="PS50125">
    <property type="entry name" value="GUANYLATE_CYCLASE_2"/>
    <property type="match status" value="1"/>
</dbReference>
<comment type="subcellular location">
    <subcellularLocation>
        <location evidence="2">Membrane</location>
        <topology evidence="2">Single-pass type I membrane protein</topology>
    </subcellularLocation>
</comment>
<dbReference type="CDD" id="cd07302">
    <property type="entry name" value="CHD"/>
    <property type="match status" value="1"/>
</dbReference>
<accession>A0ABD1CJQ3</accession>
<dbReference type="InterPro" id="IPR011645">
    <property type="entry name" value="HNOB_dom_associated"/>
</dbReference>
<dbReference type="SMART" id="SM00044">
    <property type="entry name" value="CYCc"/>
    <property type="match status" value="1"/>
</dbReference>
<evidence type="ECO:0000256" key="9">
    <source>
        <dbReference type="ARBA" id="ARBA00023180"/>
    </source>
</evidence>
<dbReference type="PANTHER" id="PTHR11920">
    <property type="entry name" value="GUANYLYL CYCLASE"/>
    <property type="match status" value="1"/>
</dbReference>
<sequence>MDEIKLDWTFRLSLLTDLVRGMRYLHGSPIRVHGSLSSRNCVVDARWVLKITDYGIPGFFEAQGLVAPTKSAKDLLWTAPEALRAAKGYPRCGTQAADVYSFGIIMQEVVVRGEPFCMLSLAPEEIITKIKKPPPLIRPSVSKGAAPPEAINIMRQCWAESPEMRPDFVTICERFKQLNHGRKVNFVDTMFQMLEKYSNNLEELIRERTEQLDVERKKTEQLLNRMLPSSVADRLKLGLAVEPEEFAEVTIYFSDIVGFTTIAAHCTPVQVVDLLNDLYTCFDATINAYNVYKVETIGDAYMVVGGLPVRTPDHAEQIATMALDLLHQSGNFKVRHLPGVPLQLRIGLHTGPCCAGVVGLTMPRYCLFGDTVNTASRMESTVLHHHHVQCLGRSIERSIMSA</sequence>
<dbReference type="EC" id="4.6.1.2" evidence="3 13"/>
<evidence type="ECO:0000256" key="11">
    <source>
        <dbReference type="ARBA" id="ARBA00023293"/>
    </source>
</evidence>
<evidence type="ECO:0000256" key="8">
    <source>
        <dbReference type="ARBA" id="ARBA00023136"/>
    </source>
</evidence>
<dbReference type="Pfam" id="PF07714">
    <property type="entry name" value="PK_Tyr_Ser-Thr"/>
    <property type="match status" value="1"/>
</dbReference>
<dbReference type="InterPro" id="IPR001054">
    <property type="entry name" value="A/G_cyclase"/>
</dbReference>
<keyword evidence="4" id="KW-0812">Transmembrane</keyword>
<dbReference type="SUPFAM" id="SSF55073">
    <property type="entry name" value="Nucleotide cyclase"/>
    <property type="match status" value="1"/>
</dbReference>
<proteinExistence type="inferred from homology"/>
<dbReference type="SUPFAM" id="SSF56112">
    <property type="entry name" value="Protein kinase-like (PK-like)"/>
    <property type="match status" value="1"/>
</dbReference>
<evidence type="ECO:0000256" key="10">
    <source>
        <dbReference type="ARBA" id="ARBA00023239"/>
    </source>
</evidence>
<dbReference type="GO" id="GO:0000166">
    <property type="term" value="F:nucleotide binding"/>
    <property type="evidence" value="ECO:0007669"/>
    <property type="project" value="UniProtKB-KW"/>
</dbReference>
<dbReference type="Gene3D" id="6.10.250.780">
    <property type="match status" value="1"/>
</dbReference>
<dbReference type="SMART" id="SM00219">
    <property type="entry name" value="TyrKc"/>
    <property type="match status" value="1"/>
</dbReference>
<evidence type="ECO:0000256" key="6">
    <source>
        <dbReference type="ARBA" id="ARBA00022741"/>
    </source>
</evidence>
<evidence type="ECO:0000256" key="2">
    <source>
        <dbReference type="ARBA" id="ARBA00004479"/>
    </source>
</evidence>
<evidence type="ECO:0000259" key="16">
    <source>
        <dbReference type="PROSITE" id="PS50125"/>
    </source>
</evidence>
<evidence type="ECO:0000313" key="18">
    <source>
        <dbReference type="Proteomes" id="UP001562425"/>
    </source>
</evidence>
<dbReference type="InterPro" id="IPR001245">
    <property type="entry name" value="Ser-Thr/Tyr_kinase_cat_dom"/>
</dbReference>
<keyword evidence="18" id="KW-1185">Reference proteome</keyword>
<evidence type="ECO:0000256" key="3">
    <source>
        <dbReference type="ARBA" id="ARBA00012202"/>
    </source>
</evidence>
<evidence type="ECO:0000256" key="12">
    <source>
        <dbReference type="RuleBase" id="RU000405"/>
    </source>
</evidence>
<keyword evidence="5" id="KW-0732">Signal</keyword>
<dbReference type="Gene3D" id="3.30.70.1230">
    <property type="entry name" value="Nucleotide cyclase"/>
    <property type="match status" value="1"/>
</dbReference>
<feature type="domain" description="Guanylate cyclase" evidence="16">
    <location>
        <begin position="250"/>
        <end position="379"/>
    </location>
</feature>
<dbReference type="PANTHER" id="PTHR11920:SF462">
    <property type="entry name" value="GUANYLATE CYCLASE"/>
    <property type="match status" value="1"/>
</dbReference>
<organism evidence="17 18">
    <name type="scientific">Culex pipiens pipiens</name>
    <name type="common">Northern house mosquito</name>
    <dbReference type="NCBI Taxonomy" id="38569"/>
    <lineage>
        <taxon>Eukaryota</taxon>
        <taxon>Metazoa</taxon>
        <taxon>Ecdysozoa</taxon>
        <taxon>Arthropoda</taxon>
        <taxon>Hexapoda</taxon>
        <taxon>Insecta</taxon>
        <taxon>Pterygota</taxon>
        <taxon>Neoptera</taxon>
        <taxon>Endopterygota</taxon>
        <taxon>Diptera</taxon>
        <taxon>Nematocera</taxon>
        <taxon>Culicoidea</taxon>
        <taxon>Culicidae</taxon>
        <taxon>Culicinae</taxon>
        <taxon>Culicini</taxon>
        <taxon>Culex</taxon>
        <taxon>Culex</taxon>
    </lineage>
</organism>
<feature type="non-terminal residue" evidence="17">
    <location>
        <position position="402"/>
    </location>
</feature>
<dbReference type="Proteomes" id="UP001562425">
    <property type="component" value="Unassembled WGS sequence"/>
</dbReference>
<dbReference type="InterPro" id="IPR018297">
    <property type="entry name" value="A/G_cyclase_CS"/>
</dbReference>
<comment type="catalytic activity">
    <reaction evidence="1 13">
        <text>GTP = 3',5'-cyclic GMP + diphosphate</text>
        <dbReference type="Rhea" id="RHEA:13665"/>
        <dbReference type="ChEBI" id="CHEBI:33019"/>
        <dbReference type="ChEBI" id="CHEBI:37565"/>
        <dbReference type="ChEBI" id="CHEBI:57746"/>
        <dbReference type="EC" id="4.6.1.2"/>
    </reaction>
</comment>
<keyword evidence="14" id="KW-0175">Coiled coil</keyword>
<keyword evidence="8" id="KW-0472">Membrane</keyword>
<evidence type="ECO:0000256" key="7">
    <source>
        <dbReference type="ARBA" id="ARBA00022989"/>
    </source>
</evidence>
<evidence type="ECO:0000256" key="4">
    <source>
        <dbReference type="ARBA" id="ARBA00022692"/>
    </source>
</evidence>
<dbReference type="Gene3D" id="1.10.510.10">
    <property type="entry name" value="Transferase(Phosphotransferase) domain 1"/>
    <property type="match status" value="1"/>
</dbReference>
<dbReference type="PROSITE" id="PS00452">
    <property type="entry name" value="GUANYLATE_CYCLASE_1"/>
    <property type="match status" value="1"/>
</dbReference>
<dbReference type="EMBL" id="JBEHCU010011528">
    <property type="protein sequence ID" value="KAL1376626.1"/>
    <property type="molecule type" value="Genomic_DNA"/>
</dbReference>
<gene>
    <name evidence="17" type="ORF">pipiens_020346</name>
</gene>
<evidence type="ECO:0000256" key="5">
    <source>
        <dbReference type="ARBA" id="ARBA00022729"/>
    </source>
</evidence>
<evidence type="ECO:0000256" key="14">
    <source>
        <dbReference type="SAM" id="Coils"/>
    </source>
</evidence>
<keyword evidence="6" id="KW-0547">Nucleotide-binding</keyword>
<keyword evidence="9" id="KW-0325">Glycoprotein</keyword>
<dbReference type="InterPro" id="IPR011009">
    <property type="entry name" value="Kinase-like_dom_sf"/>
</dbReference>
<dbReference type="InterPro" id="IPR029787">
    <property type="entry name" value="Nucleotide_cyclase"/>
</dbReference>
<dbReference type="FunFam" id="3.30.70.1230:FF:000030">
    <property type="entry name" value="Si:ch211-215j19.12"/>
    <property type="match status" value="1"/>
</dbReference>
<protein>
    <recommendedName>
        <fullName evidence="3 13">Guanylate cyclase</fullName>
        <ecNumber evidence="3 13">4.6.1.2</ecNumber>
    </recommendedName>
</protein>
<keyword evidence="11 13" id="KW-0141">cGMP biosynthesis</keyword>
<feature type="coiled-coil region" evidence="14">
    <location>
        <begin position="187"/>
        <end position="214"/>
    </location>
</feature>
<keyword evidence="10 12" id="KW-0456">Lyase</keyword>
<dbReference type="Pfam" id="PF00211">
    <property type="entry name" value="Guanylate_cyc"/>
    <property type="match status" value="1"/>
</dbReference>
<dbReference type="AlphaFoldDB" id="A0ABD1CJQ3"/>
<evidence type="ECO:0000256" key="13">
    <source>
        <dbReference type="RuleBase" id="RU003431"/>
    </source>
</evidence>
<dbReference type="GO" id="GO:0004383">
    <property type="term" value="F:guanylate cyclase activity"/>
    <property type="evidence" value="ECO:0007669"/>
    <property type="project" value="UniProtKB-EC"/>
</dbReference>
<comment type="caution">
    <text evidence="17">The sequence shown here is derived from an EMBL/GenBank/DDBJ whole genome shotgun (WGS) entry which is preliminary data.</text>
</comment>
<evidence type="ECO:0000259" key="15">
    <source>
        <dbReference type="PROSITE" id="PS50011"/>
    </source>
</evidence>
<evidence type="ECO:0000313" key="17">
    <source>
        <dbReference type="EMBL" id="KAL1376626.1"/>
    </source>
</evidence>
<keyword evidence="7" id="KW-1133">Transmembrane helix</keyword>
<dbReference type="Pfam" id="PF07701">
    <property type="entry name" value="HNOBA"/>
    <property type="match status" value="1"/>
</dbReference>
<reference evidence="17 18" key="1">
    <citation type="submission" date="2024-05" db="EMBL/GenBank/DDBJ databases">
        <title>Culex pipiens pipiens assembly and annotation.</title>
        <authorList>
            <person name="Alout H."/>
            <person name="Durand T."/>
        </authorList>
    </citation>
    <scope>NUCLEOTIDE SEQUENCE [LARGE SCALE GENOMIC DNA]</scope>
    <source>
        <strain evidence="17">HA-2024</strain>
        <tissue evidence="17">Whole body</tissue>
    </source>
</reference>
<dbReference type="InterPro" id="IPR050401">
    <property type="entry name" value="Cyclic_nucleotide_synthase"/>
</dbReference>
<dbReference type="InterPro" id="IPR020635">
    <property type="entry name" value="Tyr_kinase_cat_dom"/>
</dbReference>
<evidence type="ECO:0000256" key="1">
    <source>
        <dbReference type="ARBA" id="ARBA00001436"/>
    </source>
</evidence>
<dbReference type="GO" id="GO:0016020">
    <property type="term" value="C:membrane"/>
    <property type="evidence" value="ECO:0007669"/>
    <property type="project" value="UniProtKB-SubCell"/>
</dbReference>
<dbReference type="PROSITE" id="PS50011">
    <property type="entry name" value="PROTEIN_KINASE_DOM"/>
    <property type="match status" value="1"/>
</dbReference>